<evidence type="ECO:0000256" key="7">
    <source>
        <dbReference type="ARBA" id="ARBA00023136"/>
    </source>
</evidence>
<dbReference type="GO" id="GO:0000750">
    <property type="term" value="P:pheromone-dependent signal transduction involved in conjugation with cellular fusion"/>
    <property type="evidence" value="ECO:0007669"/>
    <property type="project" value="TreeGrafter"/>
</dbReference>
<evidence type="ECO:0000256" key="4">
    <source>
        <dbReference type="ARBA" id="ARBA00022692"/>
    </source>
</evidence>
<keyword evidence="7 11" id="KW-0472">Membrane</keyword>
<protein>
    <recommendedName>
        <fullName evidence="16">A-factor receptor</fullName>
    </recommendedName>
</protein>
<reference evidence="14 15" key="1">
    <citation type="submission" date="2017-11" db="EMBL/GenBank/DDBJ databases">
        <title>De novo assembly and phasing of dikaryotic genomes from two isolates of Puccinia coronata f. sp. avenae, the causal agent of oat crown rust.</title>
        <authorList>
            <person name="Miller M.E."/>
            <person name="Zhang Y."/>
            <person name="Omidvar V."/>
            <person name="Sperschneider J."/>
            <person name="Schwessinger B."/>
            <person name="Raley C."/>
            <person name="Palmer J.M."/>
            <person name="Garnica D."/>
            <person name="Upadhyaya N."/>
            <person name="Rathjen J."/>
            <person name="Taylor J.M."/>
            <person name="Park R.F."/>
            <person name="Dodds P.N."/>
            <person name="Hirsch C.D."/>
            <person name="Kianian S.F."/>
            <person name="Figueroa M."/>
        </authorList>
    </citation>
    <scope>NUCLEOTIDE SEQUENCE [LARGE SCALE GENOMIC DNA]</scope>
    <source>
        <strain evidence="12">12NC29</strain>
        <strain evidence="13">12SD80</strain>
    </source>
</reference>
<dbReference type="Proteomes" id="UP000235392">
    <property type="component" value="Unassembled WGS sequence"/>
</dbReference>
<dbReference type="PANTHER" id="PTHR28097">
    <property type="entry name" value="PHEROMONE A FACTOR RECEPTOR"/>
    <property type="match status" value="1"/>
</dbReference>
<keyword evidence="9" id="KW-0807">Transducer</keyword>
<sequence>MVSDVLINTYLSLSLLCSLFNIPPTILHLSQGHSGPAAFGVWAIALNVLAFINGVIWRNDALDRAPVLCDISSKISEVGPLGLLISNCCIIRYLALILTPDQSIEEPQQKRRRILFDYTLSYGFPGLIAASSVVYQVARYQINNLAGCSSVSALVWPTFILSIVWPLVFSGISCCYSCYVFYRLVQRHREIKNLVSCTGSPLNVSRFTRMGALSVTYFCIAAPCTVYGTLETIAATGPYVPWVSWSTVHNEDNKLSMVRQYPLYQYQLRDWLPIVAGLMIICFFSCGAESLSMYSKICSACLSRLSVVKEKVAQAINLSSRPARRKYDLGGMFPHRIAPSSTEKPHKKKLTNSDLPDSMNSSDTGMHFVQIHVAVVKDTGDA</sequence>
<keyword evidence="5 11" id="KW-1133">Transmembrane helix</keyword>
<dbReference type="Proteomes" id="UP000235388">
    <property type="component" value="Unassembled WGS sequence"/>
</dbReference>
<evidence type="ECO:0000256" key="6">
    <source>
        <dbReference type="ARBA" id="ARBA00023040"/>
    </source>
</evidence>
<evidence type="ECO:0000256" key="8">
    <source>
        <dbReference type="ARBA" id="ARBA00023170"/>
    </source>
</evidence>
<feature type="transmembrane region" description="Helical" evidence="11">
    <location>
        <begin position="39"/>
        <end position="58"/>
    </location>
</feature>
<dbReference type="AlphaFoldDB" id="A0A2N5TJE3"/>
<name>A0A2N5TJE3_9BASI</name>
<evidence type="ECO:0000256" key="11">
    <source>
        <dbReference type="SAM" id="Phobius"/>
    </source>
</evidence>
<organism evidence="12 14">
    <name type="scientific">Puccinia coronata f. sp. avenae</name>
    <dbReference type="NCBI Taxonomy" id="200324"/>
    <lineage>
        <taxon>Eukaryota</taxon>
        <taxon>Fungi</taxon>
        <taxon>Dikarya</taxon>
        <taxon>Basidiomycota</taxon>
        <taxon>Pucciniomycotina</taxon>
        <taxon>Pucciniomycetes</taxon>
        <taxon>Pucciniales</taxon>
        <taxon>Pucciniaceae</taxon>
        <taxon>Puccinia</taxon>
    </lineage>
</organism>
<comment type="caution">
    <text evidence="12">The sequence shown here is derived from an EMBL/GenBank/DDBJ whole genome shotgun (WGS) entry which is preliminary data.</text>
</comment>
<feature type="transmembrane region" description="Helical" evidence="11">
    <location>
        <begin position="119"/>
        <end position="138"/>
    </location>
</feature>
<dbReference type="STRING" id="200324.A0A2N5TJE3"/>
<comment type="similarity">
    <text evidence="2">Belongs to the G-protein coupled receptor 4 family.</text>
</comment>
<accession>A0A2N5TJE3</accession>
<feature type="transmembrane region" description="Helical" evidence="11">
    <location>
        <begin position="6"/>
        <end position="27"/>
    </location>
</feature>
<dbReference type="GO" id="GO:0004932">
    <property type="term" value="F:mating-type factor pheromone receptor activity"/>
    <property type="evidence" value="ECO:0007669"/>
    <property type="project" value="InterPro"/>
</dbReference>
<feature type="transmembrane region" description="Helical" evidence="11">
    <location>
        <begin position="158"/>
        <end position="182"/>
    </location>
</feature>
<evidence type="ECO:0000256" key="3">
    <source>
        <dbReference type="ARBA" id="ARBA00022507"/>
    </source>
</evidence>
<proteinExistence type="inferred from homology"/>
<gene>
    <name evidence="12" type="ORF">PCANC_27268</name>
    <name evidence="13" type="ORF">PCASD_23024</name>
</gene>
<keyword evidence="8" id="KW-0675">Receptor</keyword>
<dbReference type="EMBL" id="PGCJ01000603">
    <property type="protein sequence ID" value="PLW25611.1"/>
    <property type="molecule type" value="Genomic_DNA"/>
</dbReference>
<keyword evidence="3" id="KW-0589">Pheromone response</keyword>
<evidence type="ECO:0000313" key="15">
    <source>
        <dbReference type="Proteomes" id="UP000235392"/>
    </source>
</evidence>
<dbReference type="GO" id="GO:0005886">
    <property type="term" value="C:plasma membrane"/>
    <property type="evidence" value="ECO:0007669"/>
    <property type="project" value="TreeGrafter"/>
</dbReference>
<evidence type="ECO:0000256" key="10">
    <source>
        <dbReference type="SAM" id="MobiDB-lite"/>
    </source>
</evidence>
<feature type="compositionally biased region" description="Polar residues" evidence="10">
    <location>
        <begin position="352"/>
        <end position="363"/>
    </location>
</feature>
<evidence type="ECO:0000313" key="14">
    <source>
        <dbReference type="Proteomes" id="UP000235388"/>
    </source>
</evidence>
<evidence type="ECO:0000313" key="12">
    <source>
        <dbReference type="EMBL" id="PLW25611.1"/>
    </source>
</evidence>
<evidence type="ECO:0000256" key="9">
    <source>
        <dbReference type="ARBA" id="ARBA00023224"/>
    </source>
</evidence>
<comment type="subcellular location">
    <subcellularLocation>
        <location evidence="1">Membrane</location>
        <topology evidence="1">Multi-pass membrane protein</topology>
    </subcellularLocation>
</comment>
<dbReference type="InterPro" id="IPR001499">
    <property type="entry name" value="GPCR_STE3"/>
</dbReference>
<dbReference type="OrthoDB" id="2874149at2759"/>
<dbReference type="CDD" id="cd14966">
    <property type="entry name" value="7tmD_STE3"/>
    <property type="match status" value="1"/>
</dbReference>
<feature type="region of interest" description="Disordered" evidence="10">
    <location>
        <begin position="336"/>
        <end position="363"/>
    </location>
</feature>
<dbReference type="EMBL" id="PGCI01000431">
    <property type="protein sequence ID" value="PLW26982.1"/>
    <property type="molecule type" value="Genomic_DNA"/>
</dbReference>
<dbReference type="Pfam" id="PF02076">
    <property type="entry name" value="STE3"/>
    <property type="match status" value="1"/>
</dbReference>
<keyword evidence="4 11" id="KW-0812">Transmembrane</keyword>
<evidence type="ECO:0000256" key="1">
    <source>
        <dbReference type="ARBA" id="ARBA00004141"/>
    </source>
</evidence>
<keyword evidence="14" id="KW-1185">Reference proteome</keyword>
<dbReference type="PRINTS" id="PR00899">
    <property type="entry name" value="GPCRSTE3"/>
</dbReference>
<keyword evidence="6" id="KW-0297">G-protein coupled receptor</keyword>
<evidence type="ECO:0000256" key="5">
    <source>
        <dbReference type="ARBA" id="ARBA00022989"/>
    </source>
</evidence>
<evidence type="ECO:0000256" key="2">
    <source>
        <dbReference type="ARBA" id="ARBA00011085"/>
    </source>
</evidence>
<dbReference type="PANTHER" id="PTHR28097:SF1">
    <property type="entry name" value="PHEROMONE A FACTOR RECEPTOR"/>
    <property type="match status" value="1"/>
</dbReference>
<evidence type="ECO:0000313" key="13">
    <source>
        <dbReference type="EMBL" id="PLW26982.1"/>
    </source>
</evidence>
<evidence type="ECO:0008006" key="16">
    <source>
        <dbReference type="Google" id="ProtNLM"/>
    </source>
</evidence>
<feature type="transmembrane region" description="Helical" evidence="11">
    <location>
        <begin position="271"/>
        <end position="294"/>
    </location>
</feature>